<dbReference type="AlphaFoldDB" id="A0A9Q0NFH2"/>
<sequence>KAFDALLPNETSPIVKQTCTNLAVEKCRSKANEWKNMNLVGIDFFTKDLSGDAYKLIKNRNVLGKQPNILSFNFEKIKVLPSSLLGKLQVELHYASMKPERTSLPNIEAIVRDLVDLISNGALPS</sequence>
<evidence type="ECO:0000313" key="1">
    <source>
        <dbReference type="EMBL" id="KAJ6649245.1"/>
    </source>
</evidence>
<feature type="non-terminal residue" evidence="1">
    <location>
        <position position="125"/>
    </location>
</feature>
<dbReference type="OrthoDB" id="20982at2759"/>
<organism evidence="1 2">
    <name type="scientific">Pseudolycoriella hygida</name>
    <dbReference type="NCBI Taxonomy" id="35572"/>
    <lineage>
        <taxon>Eukaryota</taxon>
        <taxon>Metazoa</taxon>
        <taxon>Ecdysozoa</taxon>
        <taxon>Arthropoda</taxon>
        <taxon>Hexapoda</taxon>
        <taxon>Insecta</taxon>
        <taxon>Pterygota</taxon>
        <taxon>Neoptera</taxon>
        <taxon>Endopterygota</taxon>
        <taxon>Diptera</taxon>
        <taxon>Nematocera</taxon>
        <taxon>Sciaroidea</taxon>
        <taxon>Sciaridae</taxon>
        <taxon>Pseudolycoriella</taxon>
    </lineage>
</organism>
<accession>A0A9Q0NFH2</accession>
<feature type="non-terminal residue" evidence="1">
    <location>
        <position position="1"/>
    </location>
</feature>
<protein>
    <submittedName>
        <fullName evidence="1">Uncharacterized protein</fullName>
    </submittedName>
</protein>
<dbReference type="EMBL" id="WJQU01000001">
    <property type="protein sequence ID" value="KAJ6649245.1"/>
    <property type="molecule type" value="Genomic_DNA"/>
</dbReference>
<reference evidence="1" key="1">
    <citation type="submission" date="2022-07" db="EMBL/GenBank/DDBJ databases">
        <authorList>
            <person name="Trinca V."/>
            <person name="Uliana J.V.C."/>
            <person name="Torres T.T."/>
            <person name="Ward R.J."/>
            <person name="Monesi N."/>
        </authorList>
    </citation>
    <scope>NUCLEOTIDE SEQUENCE</scope>
    <source>
        <strain evidence="1">HSMRA1968</strain>
        <tissue evidence="1">Whole embryos</tissue>
    </source>
</reference>
<dbReference type="Proteomes" id="UP001151699">
    <property type="component" value="Chromosome A"/>
</dbReference>
<name>A0A9Q0NFH2_9DIPT</name>
<proteinExistence type="predicted"/>
<keyword evidence="2" id="KW-1185">Reference proteome</keyword>
<gene>
    <name evidence="1" type="ORF">Bhyg_04479</name>
</gene>
<evidence type="ECO:0000313" key="2">
    <source>
        <dbReference type="Proteomes" id="UP001151699"/>
    </source>
</evidence>
<comment type="caution">
    <text evidence="1">The sequence shown here is derived from an EMBL/GenBank/DDBJ whole genome shotgun (WGS) entry which is preliminary data.</text>
</comment>